<dbReference type="InterPro" id="IPR025345">
    <property type="entry name" value="DUF4249"/>
</dbReference>
<dbReference type="Pfam" id="PF14054">
    <property type="entry name" value="DUF4249"/>
    <property type="match status" value="1"/>
</dbReference>
<dbReference type="PROSITE" id="PS51257">
    <property type="entry name" value="PROKAR_LIPOPROTEIN"/>
    <property type="match status" value="1"/>
</dbReference>
<name>A0A1I1L4J7_9SPHI</name>
<accession>A0A1I1L4J7</accession>
<dbReference type="AlphaFoldDB" id="A0A1I1L4J7"/>
<proteinExistence type="predicted"/>
<reference evidence="1 2" key="1">
    <citation type="submission" date="2016-10" db="EMBL/GenBank/DDBJ databases">
        <authorList>
            <person name="de Groot N.N."/>
        </authorList>
    </citation>
    <scope>NUCLEOTIDE SEQUENCE [LARGE SCALE GENOMIC DNA]</scope>
    <source>
        <strain evidence="1 2">DSM 22900</strain>
    </source>
</reference>
<organism evidence="1 2">
    <name type="scientific">Parapedobacter composti</name>
    <dbReference type="NCBI Taxonomy" id="623281"/>
    <lineage>
        <taxon>Bacteria</taxon>
        <taxon>Pseudomonadati</taxon>
        <taxon>Bacteroidota</taxon>
        <taxon>Sphingobacteriia</taxon>
        <taxon>Sphingobacteriales</taxon>
        <taxon>Sphingobacteriaceae</taxon>
        <taxon>Parapedobacter</taxon>
    </lineage>
</organism>
<evidence type="ECO:0008006" key="3">
    <source>
        <dbReference type="Google" id="ProtNLM"/>
    </source>
</evidence>
<dbReference type="EMBL" id="FOLL01000018">
    <property type="protein sequence ID" value="SFC67442.1"/>
    <property type="molecule type" value="Genomic_DNA"/>
</dbReference>
<dbReference type="OrthoDB" id="637707at2"/>
<gene>
    <name evidence="1" type="ORF">SAMN05421747_11860</name>
</gene>
<dbReference type="RefSeq" id="WP_090974685.1">
    <property type="nucleotide sequence ID" value="NZ_FOLL01000018.1"/>
</dbReference>
<dbReference type="Proteomes" id="UP000199577">
    <property type="component" value="Unassembled WGS sequence"/>
</dbReference>
<keyword evidence="2" id="KW-1185">Reference proteome</keyword>
<sequence>MRAYCLFILLPACFFWSSCEDIINIDLDDAEPKLVIAGEVSFLRNAEVSVSRTVPFSSAQPFDPVSGAEVEVEYVGHQTYRLSEIRPGVYASSSEVTPREGRTFRLRVAVGSKVFTATSVMPDLVNADSIGTTVTTVFGEERKSVALKYQDPPGVANYYRYLWSINGSPFKMVRATDDKFNDGRYVTENLGDFDTELETDDFVVVRMQCIDKATYDFWNAVQSINPGSAAPANPPSVFGDEALGFFSAYTEVQLSTTVQ</sequence>
<protein>
    <recommendedName>
        <fullName evidence="3">DUF4249 domain-containing protein</fullName>
    </recommendedName>
</protein>
<dbReference type="STRING" id="623281.SAMN05421747_11860"/>
<evidence type="ECO:0000313" key="2">
    <source>
        <dbReference type="Proteomes" id="UP000199577"/>
    </source>
</evidence>
<evidence type="ECO:0000313" key="1">
    <source>
        <dbReference type="EMBL" id="SFC67442.1"/>
    </source>
</evidence>